<evidence type="ECO:0000256" key="3">
    <source>
        <dbReference type="ARBA" id="ARBA00022531"/>
    </source>
</evidence>
<dbReference type="Pfam" id="PF05398">
    <property type="entry name" value="PufQ"/>
    <property type="match status" value="1"/>
</dbReference>
<dbReference type="AlphaFoldDB" id="A0A2Y9A5Y4"/>
<evidence type="ECO:0000313" key="7">
    <source>
        <dbReference type="EMBL" id="SSA37999.1"/>
    </source>
</evidence>
<dbReference type="Proteomes" id="UP000245839">
    <property type="component" value="Unassembled WGS sequence"/>
</dbReference>
<dbReference type="RefSeq" id="WP_109562366.1">
    <property type="nucleotide sequence ID" value="NZ_QGDJ01000001.1"/>
</dbReference>
<evidence type="ECO:0000256" key="5">
    <source>
        <dbReference type="ARBA" id="ARBA00023181"/>
    </source>
</evidence>
<protein>
    <submittedName>
        <fullName evidence="7">PufQ cytochrome subunit</fullName>
    </submittedName>
</protein>
<comment type="similarity">
    <text evidence="2">Belongs to the PufQ family.</text>
</comment>
<evidence type="ECO:0000313" key="9">
    <source>
        <dbReference type="Proteomes" id="UP000251571"/>
    </source>
</evidence>
<proteinExistence type="inferred from homology"/>
<organism evidence="7 9">
    <name type="scientific">Jannaschia seohaensis</name>
    <dbReference type="NCBI Taxonomy" id="475081"/>
    <lineage>
        <taxon>Bacteria</taxon>
        <taxon>Pseudomonadati</taxon>
        <taxon>Pseudomonadota</taxon>
        <taxon>Alphaproteobacteria</taxon>
        <taxon>Rhodobacterales</taxon>
        <taxon>Roseobacteraceae</taxon>
        <taxon>Jannaschia</taxon>
    </lineage>
</organism>
<comment type="function">
    <text evidence="1">Required for bacteriochlorophyll biosynthesis. Directly involved in the assembly of both the B875 and B800-850 pigment-protein complexes.</text>
</comment>
<dbReference type="EMBL" id="QGDJ01000001">
    <property type="protein sequence ID" value="PWJ21721.1"/>
    <property type="molecule type" value="Genomic_DNA"/>
</dbReference>
<reference evidence="6 8" key="2">
    <citation type="submission" date="2018-03" db="EMBL/GenBank/DDBJ databases">
        <title>Genomic Encyclopedia of Archaeal and Bacterial Type Strains, Phase II (KMG-II): from individual species to whole genera.</title>
        <authorList>
            <person name="Goeker M."/>
        </authorList>
    </citation>
    <scope>NUCLEOTIDE SEQUENCE [LARGE SCALE GENOMIC DNA]</scope>
    <source>
        <strain evidence="6 8">DSM 25227</strain>
    </source>
</reference>
<evidence type="ECO:0000256" key="4">
    <source>
        <dbReference type="ARBA" id="ARBA00023171"/>
    </source>
</evidence>
<dbReference type="EMBL" id="UETC01000001">
    <property type="protein sequence ID" value="SSA37999.1"/>
    <property type="molecule type" value="Genomic_DNA"/>
</dbReference>
<gene>
    <name evidence="6" type="ORF">BCF38_101129</name>
    <name evidence="7" type="ORF">SAMN05421539_101129</name>
</gene>
<evidence type="ECO:0000256" key="1">
    <source>
        <dbReference type="ARBA" id="ARBA00003128"/>
    </source>
</evidence>
<evidence type="ECO:0000256" key="2">
    <source>
        <dbReference type="ARBA" id="ARBA00009920"/>
    </source>
</evidence>
<sequence length="73" mass="7863">MSDMTSNTPMPRARKAPGWEYKAYFVPVFALSLPLAALRAGGAILTSDPTPRPGILTDAVRRARDVTTTICSI</sequence>
<keyword evidence="4" id="KW-0149">Chlorophyll biosynthesis</keyword>
<dbReference type="InterPro" id="IPR008800">
    <property type="entry name" value="PufQ_cyt-su"/>
</dbReference>
<keyword evidence="5" id="KW-0077">Bacteriochlorophyll biosynthesis</keyword>
<dbReference type="OrthoDB" id="7872505at2"/>
<accession>A0A2Y9A5Y4</accession>
<name>A0A2Y9A5Y4_9RHOB</name>
<keyword evidence="8" id="KW-1185">Reference proteome</keyword>
<dbReference type="GO" id="GO:0015979">
    <property type="term" value="P:photosynthesis"/>
    <property type="evidence" value="ECO:0007669"/>
    <property type="project" value="UniProtKB-KW"/>
</dbReference>
<dbReference type="GO" id="GO:0030494">
    <property type="term" value="P:bacteriochlorophyll biosynthetic process"/>
    <property type="evidence" value="ECO:0007669"/>
    <property type="project" value="UniProtKB-KW"/>
</dbReference>
<dbReference type="Proteomes" id="UP000251571">
    <property type="component" value="Unassembled WGS sequence"/>
</dbReference>
<keyword evidence="3" id="KW-0602">Photosynthesis</keyword>
<evidence type="ECO:0000313" key="8">
    <source>
        <dbReference type="Proteomes" id="UP000245839"/>
    </source>
</evidence>
<reference evidence="7 9" key="1">
    <citation type="submission" date="2016-10" db="EMBL/GenBank/DDBJ databases">
        <authorList>
            <person name="Cai Z."/>
        </authorList>
    </citation>
    <scope>NUCLEOTIDE SEQUENCE [LARGE SCALE GENOMIC DNA]</scope>
    <source>
        <strain evidence="7 9">DSM 25227</strain>
    </source>
</reference>
<evidence type="ECO:0000313" key="6">
    <source>
        <dbReference type="EMBL" id="PWJ21721.1"/>
    </source>
</evidence>